<organism evidence="1 2">
    <name type="scientific">Streptomyces cynarae</name>
    <dbReference type="NCBI Taxonomy" id="2981134"/>
    <lineage>
        <taxon>Bacteria</taxon>
        <taxon>Bacillati</taxon>
        <taxon>Actinomycetota</taxon>
        <taxon>Actinomycetes</taxon>
        <taxon>Kitasatosporales</taxon>
        <taxon>Streptomycetaceae</taxon>
        <taxon>Streptomyces</taxon>
    </lineage>
</organism>
<dbReference type="EMBL" id="CP106793">
    <property type="protein sequence ID" value="UXY24347.1"/>
    <property type="molecule type" value="Genomic_DNA"/>
</dbReference>
<evidence type="ECO:0000313" key="2">
    <source>
        <dbReference type="Proteomes" id="UP001061298"/>
    </source>
</evidence>
<sequence length="200" mass="22008">MRERAVWRWLAAAERDEAAARAPGERAAYPGRFTVTDEVRALLGLWKGNVAAVHRELTARAARGEGESPPSIPTLHRAIRRDLTPGERAGLAGGERAARKHDVFLARLRGWRNQVWETDHVQAAVLVDVDGHARRPWITWFTDCATNAITGVAVTPGHPSRESVLAALRSAVLREDPTARSAACPRRYGWTVARTSCPGR</sequence>
<dbReference type="Gene3D" id="3.30.420.10">
    <property type="entry name" value="Ribonuclease H-like superfamily/Ribonuclease H"/>
    <property type="match status" value="1"/>
</dbReference>
<gene>
    <name evidence="1" type="ORF">N8I84_41090</name>
</gene>
<keyword evidence="2" id="KW-1185">Reference proteome</keyword>
<accession>A0ABY6EDU7</accession>
<proteinExistence type="predicted"/>
<protein>
    <recommendedName>
        <fullName evidence="3">Transposase</fullName>
    </recommendedName>
</protein>
<name>A0ABY6EDU7_9ACTN</name>
<dbReference type="Proteomes" id="UP001061298">
    <property type="component" value="Chromosome"/>
</dbReference>
<evidence type="ECO:0008006" key="3">
    <source>
        <dbReference type="Google" id="ProtNLM"/>
    </source>
</evidence>
<dbReference type="InterPro" id="IPR036397">
    <property type="entry name" value="RNaseH_sf"/>
</dbReference>
<evidence type="ECO:0000313" key="1">
    <source>
        <dbReference type="EMBL" id="UXY24347.1"/>
    </source>
</evidence>
<reference evidence="1" key="1">
    <citation type="submission" date="2022-10" db="EMBL/GenBank/DDBJ databases">
        <authorList>
            <person name="Mo P."/>
        </authorList>
    </citation>
    <scope>NUCLEOTIDE SEQUENCE</scope>
    <source>
        <strain evidence="1">HUAS 13-4</strain>
    </source>
</reference>